<dbReference type="InterPro" id="IPR036928">
    <property type="entry name" value="AS_sf"/>
</dbReference>
<dbReference type="PANTHER" id="PTHR11895:SF176">
    <property type="entry name" value="AMIDASE AMID-RELATED"/>
    <property type="match status" value="1"/>
</dbReference>
<sequence length="329" mass="34615">MLPQTNLEMSVAEPTFMTVHELSAAIDQDQISSADIVERCLSQITALEERLQAFVTVYSDEARLAAQAADLAIAAGNRLGPLHGIPIALKDIIDIEGRVTTGGSMVWRDRISPTTATIAQRLSQAGMIVIGKTHSVEFAMGGWGTNTHMGTPWNPWDLETHRTPGGSSSGSGVAVAAGMVPAAIGTDTGGSVRLPASYCGLTGLKTTVGRVSLHGILPLSLTLDTPGPMTRCVEDAAMIFEAIQGPDPLWPPTQALQPVSSFQNLRNGIRGLRIAVLAGPELEGVDEGTLTAFTDTQNVLIELGAALHDFSMPRPFADFAEIAGRIIGA</sequence>
<organism evidence="2">
    <name type="scientific">marine metagenome</name>
    <dbReference type="NCBI Taxonomy" id="408172"/>
    <lineage>
        <taxon>unclassified sequences</taxon>
        <taxon>metagenomes</taxon>
        <taxon>ecological metagenomes</taxon>
    </lineage>
</organism>
<name>A0A382BE38_9ZZZZ</name>
<evidence type="ECO:0000259" key="1">
    <source>
        <dbReference type="Pfam" id="PF01425"/>
    </source>
</evidence>
<reference evidence="2" key="1">
    <citation type="submission" date="2018-05" db="EMBL/GenBank/DDBJ databases">
        <authorList>
            <person name="Lanie J.A."/>
            <person name="Ng W.-L."/>
            <person name="Kazmierczak K.M."/>
            <person name="Andrzejewski T.M."/>
            <person name="Davidsen T.M."/>
            <person name="Wayne K.J."/>
            <person name="Tettelin H."/>
            <person name="Glass J.I."/>
            <person name="Rusch D."/>
            <person name="Podicherti R."/>
            <person name="Tsui H.-C.T."/>
            <person name="Winkler M.E."/>
        </authorList>
    </citation>
    <scope>NUCLEOTIDE SEQUENCE</scope>
</reference>
<evidence type="ECO:0000313" key="2">
    <source>
        <dbReference type="EMBL" id="SVB12066.1"/>
    </source>
</evidence>
<protein>
    <recommendedName>
        <fullName evidence="1">Amidase domain-containing protein</fullName>
    </recommendedName>
</protein>
<dbReference type="EMBL" id="UINC01029404">
    <property type="protein sequence ID" value="SVB12066.1"/>
    <property type="molecule type" value="Genomic_DNA"/>
</dbReference>
<dbReference type="SUPFAM" id="SSF75304">
    <property type="entry name" value="Amidase signature (AS) enzymes"/>
    <property type="match status" value="1"/>
</dbReference>
<gene>
    <name evidence="2" type="ORF">METZ01_LOCUS164920</name>
</gene>
<proteinExistence type="predicted"/>
<dbReference type="Pfam" id="PF01425">
    <property type="entry name" value="Amidase"/>
    <property type="match status" value="1"/>
</dbReference>
<feature type="non-terminal residue" evidence="2">
    <location>
        <position position="329"/>
    </location>
</feature>
<dbReference type="InterPro" id="IPR000120">
    <property type="entry name" value="Amidase"/>
</dbReference>
<dbReference type="PANTHER" id="PTHR11895">
    <property type="entry name" value="TRANSAMIDASE"/>
    <property type="match status" value="1"/>
</dbReference>
<dbReference type="InterPro" id="IPR020556">
    <property type="entry name" value="Amidase_CS"/>
</dbReference>
<dbReference type="PROSITE" id="PS00571">
    <property type="entry name" value="AMIDASES"/>
    <property type="match status" value="1"/>
</dbReference>
<accession>A0A382BE38</accession>
<dbReference type="InterPro" id="IPR023631">
    <property type="entry name" value="Amidase_dom"/>
</dbReference>
<feature type="domain" description="Amidase" evidence="1">
    <location>
        <begin position="35"/>
        <end position="315"/>
    </location>
</feature>
<dbReference type="AlphaFoldDB" id="A0A382BE38"/>
<dbReference type="Gene3D" id="3.90.1300.10">
    <property type="entry name" value="Amidase signature (AS) domain"/>
    <property type="match status" value="1"/>
</dbReference>
<dbReference type="GO" id="GO:0003824">
    <property type="term" value="F:catalytic activity"/>
    <property type="evidence" value="ECO:0007669"/>
    <property type="project" value="InterPro"/>
</dbReference>